<dbReference type="SUPFAM" id="SSF53474">
    <property type="entry name" value="alpha/beta-Hydrolases"/>
    <property type="match status" value="1"/>
</dbReference>
<dbReference type="Pfam" id="PF12697">
    <property type="entry name" value="Abhydrolase_6"/>
    <property type="match status" value="1"/>
</dbReference>
<dbReference type="GO" id="GO:0016787">
    <property type="term" value="F:hydrolase activity"/>
    <property type="evidence" value="ECO:0007669"/>
    <property type="project" value="UniProtKB-KW"/>
</dbReference>
<dbReference type="Gene3D" id="3.40.50.1820">
    <property type="entry name" value="alpha/beta hydrolase"/>
    <property type="match status" value="1"/>
</dbReference>
<name>A0A6L6HPQ4_9RHOB</name>
<keyword evidence="3" id="KW-1185">Reference proteome</keyword>
<accession>A0A6L6HPQ4</accession>
<evidence type="ECO:0000313" key="3">
    <source>
        <dbReference type="Proteomes" id="UP000481417"/>
    </source>
</evidence>
<dbReference type="AlphaFoldDB" id="A0A6L6HPQ4"/>
<evidence type="ECO:0000259" key="1">
    <source>
        <dbReference type="Pfam" id="PF12697"/>
    </source>
</evidence>
<dbReference type="InterPro" id="IPR029058">
    <property type="entry name" value="AB_hydrolase_fold"/>
</dbReference>
<proteinExistence type="predicted"/>
<organism evidence="2 3">
    <name type="scientific">Paracoccus lichenicola</name>
    <dbReference type="NCBI Taxonomy" id="2665644"/>
    <lineage>
        <taxon>Bacteria</taxon>
        <taxon>Pseudomonadati</taxon>
        <taxon>Pseudomonadota</taxon>
        <taxon>Alphaproteobacteria</taxon>
        <taxon>Rhodobacterales</taxon>
        <taxon>Paracoccaceae</taxon>
        <taxon>Paracoccus</taxon>
    </lineage>
</organism>
<dbReference type="InterPro" id="IPR000073">
    <property type="entry name" value="AB_hydrolase_1"/>
</dbReference>
<comment type="caution">
    <text evidence="2">The sequence shown here is derived from an EMBL/GenBank/DDBJ whole genome shotgun (WGS) entry which is preliminary data.</text>
</comment>
<keyword evidence="2" id="KW-0378">Hydrolase</keyword>
<dbReference type="PRINTS" id="PR00111">
    <property type="entry name" value="ABHYDROLASE"/>
</dbReference>
<dbReference type="InterPro" id="IPR050266">
    <property type="entry name" value="AB_hydrolase_sf"/>
</dbReference>
<evidence type="ECO:0000313" key="2">
    <source>
        <dbReference type="EMBL" id="MTE01106.1"/>
    </source>
</evidence>
<dbReference type="PANTHER" id="PTHR43798">
    <property type="entry name" value="MONOACYLGLYCEROL LIPASE"/>
    <property type="match status" value="1"/>
</dbReference>
<dbReference type="EMBL" id="WMBT01000007">
    <property type="protein sequence ID" value="MTE01106.1"/>
    <property type="molecule type" value="Genomic_DNA"/>
</dbReference>
<dbReference type="RefSeq" id="WP_154765229.1">
    <property type="nucleotide sequence ID" value="NZ_WMBT01000007.1"/>
</dbReference>
<protein>
    <submittedName>
        <fullName evidence="2">Alpha/beta fold hydrolase</fullName>
    </submittedName>
</protein>
<gene>
    <name evidence="2" type="ORF">GIY56_12450</name>
</gene>
<feature type="domain" description="AB hydrolase-1" evidence="1">
    <location>
        <begin position="33"/>
        <end position="254"/>
    </location>
</feature>
<dbReference type="Proteomes" id="UP000481417">
    <property type="component" value="Unassembled WGS sequence"/>
</dbReference>
<dbReference type="PANTHER" id="PTHR43798:SF33">
    <property type="entry name" value="HYDROLASE, PUTATIVE (AFU_ORTHOLOGUE AFUA_2G14860)-RELATED"/>
    <property type="match status" value="1"/>
</dbReference>
<sequence>MIVENLKVPAWGGLVTINVQVKGQGPDLIYFHPAAGMAWDPFLDELARSYRVHAPEFPGTTPGNPYDIHKVDCLPDAVLIYEEAIRALGLKQPLAIGQSFGGMIALELASSYPDIFSRLIVLDPIGLWKPSHPVTNWIEAAPADLPKILFKDPASSAAQAMLAVPDDPETAVLATAQLIWNLGATGKFVWPIPEKGLSKRLHRVKAPVLIVWGEDDALISSAYAADLGRQIAGSRVEIVKDCGHIPQVEKHDDTMAIVRPFLAA</sequence>
<dbReference type="GO" id="GO:0016020">
    <property type="term" value="C:membrane"/>
    <property type="evidence" value="ECO:0007669"/>
    <property type="project" value="TreeGrafter"/>
</dbReference>
<reference evidence="2 3" key="1">
    <citation type="submission" date="2019-11" db="EMBL/GenBank/DDBJ databases">
        <authorList>
            <person name="Lang L."/>
        </authorList>
    </citation>
    <scope>NUCLEOTIDE SEQUENCE [LARGE SCALE GENOMIC DNA]</scope>
    <source>
        <strain evidence="2 3">YIM 132242</strain>
    </source>
</reference>